<proteinExistence type="inferred from homology"/>
<sequence>MAQGFDQLKEAVQELLGGEPFDLAVILGSGLGDAAEILDQGHIFPYSDYTCFPAVELAGHAGRLIAGSLQGWRVLFFQGRFHLYQDLDARQVCAPVHLAHLLGCRFLLLTNAVGGIRQDLVPGHFMAVSDHINLLGDNPLRGQCSDPFLDLSQLYDQQHHAALQSFAAQRGIGLETGVLAALQGPSYETPAEIRALGLLGADAVSMSMVPEAIMGKYLEMRVAGLSYVANRAAGLGSSPLSHQEVLAVGRGGAAPLAELIQKLILLWQEES</sequence>
<dbReference type="STRING" id="1842532.A7E78_00600"/>
<feature type="binding site" evidence="6">
    <location>
        <position position="112"/>
    </location>
    <ligand>
        <name>phosphate</name>
        <dbReference type="ChEBI" id="CHEBI:43474"/>
    </ligand>
</feature>
<dbReference type="CDD" id="cd09009">
    <property type="entry name" value="PNP-EcPNPII_like"/>
    <property type="match status" value="1"/>
</dbReference>
<dbReference type="GO" id="GO:0009116">
    <property type="term" value="P:nucleoside metabolic process"/>
    <property type="evidence" value="ECO:0007669"/>
    <property type="project" value="InterPro"/>
</dbReference>
<dbReference type="PANTHER" id="PTHR11904">
    <property type="entry name" value="METHYLTHIOADENOSINE/PURINE NUCLEOSIDE PHOSPHORYLASE"/>
    <property type="match status" value="1"/>
</dbReference>
<reference evidence="8 9" key="1">
    <citation type="journal article" date="2017" name="Genome Announc.">
        <title>Complete Genome Sequences of Two Acetylene-Fermenting Pelobacter acetylenicus Strains.</title>
        <authorList>
            <person name="Sutton J.M."/>
            <person name="Baesman S.M."/>
            <person name="Fierst J.L."/>
            <person name="Poret-Peterson A.T."/>
            <person name="Oremland R.S."/>
            <person name="Dunlap D.S."/>
            <person name="Akob D.M."/>
        </authorList>
    </citation>
    <scope>NUCLEOTIDE SEQUENCE [LARGE SCALE GENOMIC DNA]</scope>
    <source>
        <strain evidence="8 9">SFB93</strain>
    </source>
</reference>
<dbReference type="EC" id="2.4.2.1" evidence="5"/>
<keyword evidence="4 5" id="KW-0808">Transferase</keyword>
<feature type="binding site" evidence="6">
    <location>
        <position position="29"/>
    </location>
    <ligand>
        <name>phosphate</name>
        <dbReference type="ChEBI" id="CHEBI:43474"/>
    </ligand>
</feature>
<accession>A0A1L3GKT7</accession>
<dbReference type="PIRSF" id="PIRSF000477">
    <property type="entry name" value="PurNPase"/>
    <property type="match status" value="1"/>
</dbReference>
<evidence type="ECO:0000256" key="3">
    <source>
        <dbReference type="ARBA" id="ARBA00022676"/>
    </source>
</evidence>
<evidence type="ECO:0000256" key="1">
    <source>
        <dbReference type="ARBA" id="ARBA00005058"/>
    </source>
</evidence>
<evidence type="ECO:0000313" key="8">
    <source>
        <dbReference type="EMBL" id="APG26495.1"/>
    </source>
</evidence>
<comment type="similarity">
    <text evidence="2 5">Belongs to the PNP/MTAP phosphorylase family.</text>
</comment>
<dbReference type="Proteomes" id="UP000182517">
    <property type="component" value="Chromosome"/>
</dbReference>
<dbReference type="GO" id="GO:0004731">
    <property type="term" value="F:purine-nucleoside phosphorylase activity"/>
    <property type="evidence" value="ECO:0007669"/>
    <property type="project" value="UniProtKB-EC"/>
</dbReference>
<protein>
    <recommendedName>
        <fullName evidence="5">Purine nucleoside phosphorylase</fullName>
        <ecNumber evidence="5">2.4.2.1</ecNumber>
    </recommendedName>
    <alternativeName>
        <fullName evidence="5">Inosine-guanosine phosphorylase</fullName>
    </alternativeName>
</protein>
<organism evidence="8 9">
    <name type="scientific">Syntrophotalea acetylenivorans</name>
    <dbReference type="NCBI Taxonomy" id="1842532"/>
    <lineage>
        <taxon>Bacteria</taxon>
        <taxon>Pseudomonadati</taxon>
        <taxon>Thermodesulfobacteriota</taxon>
        <taxon>Desulfuromonadia</taxon>
        <taxon>Desulfuromonadales</taxon>
        <taxon>Syntrophotaleaceae</taxon>
        <taxon>Syntrophotalea</taxon>
    </lineage>
</organism>
<evidence type="ECO:0000256" key="4">
    <source>
        <dbReference type="ARBA" id="ARBA00022679"/>
    </source>
</evidence>
<evidence type="ECO:0000256" key="2">
    <source>
        <dbReference type="ARBA" id="ARBA00006751"/>
    </source>
</evidence>
<evidence type="ECO:0000256" key="6">
    <source>
        <dbReference type="PIRSR" id="PIRSR000477-2"/>
    </source>
</evidence>
<dbReference type="NCBIfam" id="NF006054">
    <property type="entry name" value="PRK08202.1"/>
    <property type="match status" value="1"/>
</dbReference>
<gene>
    <name evidence="8" type="ORF">A7E78_00600</name>
</gene>
<evidence type="ECO:0000256" key="5">
    <source>
        <dbReference type="PIRNR" id="PIRNR000477"/>
    </source>
</evidence>
<dbReference type="Gene3D" id="3.40.50.1580">
    <property type="entry name" value="Nucleoside phosphorylase domain"/>
    <property type="match status" value="1"/>
</dbReference>
<feature type="binding site" evidence="6">
    <location>
        <position position="230"/>
    </location>
    <ligand>
        <name>a purine D-ribonucleoside</name>
        <dbReference type="ChEBI" id="CHEBI:142355"/>
    </ligand>
</feature>
<keyword evidence="3 5" id="KW-0328">Glycosyltransferase</keyword>
<dbReference type="EMBL" id="CP015519">
    <property type="protein sequence ID" value="APG26495.1"/>
    <property type="molecule type" value="Genomic_DNA"/>
</dbReference>
<dbReference type="OrthoDB" id="1523230at2"/>
<dbReference type="InterPro" id="IPR035994">
    <property type="entry name" value="Nucleoside_phosphorylase_sf"/>
</dbReference>
<feature type="binding site" evidence="6">
    <location>
        <begin position="80"/>
        <end position="82"/>
    </location>
    <ligand>
        <name>phosphate</name>
        <dbReference type="ChEBI" id="CHEBI:43474"/>
    </ligand>
</feature>
<dbReference type="Pfam" id="PF01048">
    <property type="entry name" value="PNP_UDP_1"/>
    <property type="match status" value="1"/>
</dbReference>
<evidence type="ECO:0000313" key="9">
    <source>
        <dbReference type="Proteomes" id="UP000182517"/>
    </source>
</evidence>
<dbReference type="RefSeq" id="WP_072282455.1">
    <property type="nucleotide sequence ID" value="NZ_CP015519.1"/>
</dbReference>
<dbReference type="NCBIfam" id="TIGR01697">
    <property type="entry name" value="PNPH-PUNA-XAPA"/>
    <property type="match status" value="1"/>
</dbReference>
<feature type="binding site" evidence="6">
    <location>
        <position position="188"/>
    </location>
    <ligand>
        <name>a purine D-ribonucleoside</name>
        <dbReference type="ChEBI" id="CHEBI:142355"/>
    </ligand>
</feature>
<dbReference type="KEGG" id="pef:A7E78_00600"/>
<dbReference type="AlphaFoldDB" id="A0A1L3GKT7"/>
<feature type="binding site" evidence="6">
    <location>
        <position position="207"/>
    </location>
    <ligand>
        <name>phosphate</name>
        <dbReference type="ChEBI" id="CHEBI:43474"/>
    </ligand>
</feature>
<comment type="function">
    <text evidence="5">The purine nucleoside phosphorylases catalyze the phosphorolytic breakdown of the N-glycosidic bond in the beta-(deoxy)ribonucleoside molecules, with the formation of the corresponding free purine bases and pentose-1-phosphate.</text>
</comment>
<dbReference type="InterPro" id="IPR000845">
    <property type="entry name" value="Nucleoside_phosphorylase_d"/>
</dbReference>
<dbReference type="UniPathway" id="UPA00606"/>
<dbReference type="PANTHER" id="PTHR11904:SF9">
    <property type="entry name" value="PURINE NUCLEOSIDE PHOSPHORYLASE-RELATED"/>
    <property type="match status" value="1"/>
</dbReference>
<feature type="domain" description="Nucleoside phosphorylase" evidence="7">
    <location>
        <begin position="23"/>
        <end position="264"/>
    </location>
</feature>
<dbReference type="SUPFAM" id="SSF53167">
    <property type="entry name" value="Purine and uridine phosphorylases"/>
    <property type="match status" value="1"/>
</dbReference>
<name>A0A1L3GKT7_9BACT</name>
<keyword evidence="9" id="KW-1185">Reference proteome</keyword>
<dbReference type="GO" id="GO:0005737">
    <property type="term" value="C:cytoplasm"/>
    <property type="evidence" value="ECO:0007669"/>
    <property type="project" value="TreeGrafter"/>
</dbReference>
<dbReference type="InterPro" id="IPR011268">
    <property type="entry name" value="Purine_phosphorylase"/>
</dbReference>
<feature type="binding site" evidence="6">
    <location>
        <position position="60"/>
    </location>
    <ligand>
        <name>phosphate</name>
        <dbReference type="ChEBI" id="CHEBI:43474"/>
    </ligand>
</feature>
<evidence type="ECO:0000259" key="7">
    <source>
        <dbReference type="Pfam" id="PF01048"/>
    </source>
</evidence>
<comment type="pathway">
    <text evidence="1 5">Purine metabolism; purine nucleoside salvage.</text>
</comment>